<feature type="chain" id="PRO_5041318982" description="DUF1800 domain-containing protein" evidence="1">
    <location>
        <begin position="26"/>
        <end position="509"/>
    </location>
</feature>
<dbReference type="Proteomes" id="UP001157440">
    <property type="component" value="Unassembled WGS sequence"/>
</dbReference>
<keyword evidence="3" id="KW-1185">Reference proteome</keyword>
<organism evidence="2 3">
    <name type="scientific">Methylobacterium tardum</name>
    <dbReference type="NCBI Taxonomy" id="374432"/>
    <lineage>
        <taxon>Bacteria</taxon>
        <taxon>Pseudomonadati</taxon>
        <taxon>Pseudomonadota</taxon>
        <taxon>Alphaproteobacteria</taxon>
        <taxon>Hyphomicrobiales</taxon>
        <taxon>Methylobacteriaceae</taxon>
        <taxon>Methylobacterium</taxon>
    </lineage>
</organism>
<sequence>MSRAAPRCCLVTVLLLAATAPGPRAAEAPQRAAAADAAFLDALTWGATPSAFAQLTAEGRARWLHAQLHPPAESRLPPAAQAQVDALTPPGSLFERAQALDAQAKAAKEIADPEARKAAQQAFQGALNTAARNAASVWVLRALYSPDQLRERLTWFWFNRFNVHQGKSTLRAAVGDYLDTAIRPHVLGRFRDLLMASLRHPAMLRYLDNDANAAGRPNENYAREIMELHTMGVGSGYTQGDVETLARVLSGVGIDLKPETPKLRPEYAADFRRDGLFVFNPNRHDYGDKVFLGTRIQGRGWPEIEEAVDLIARHPATATNVSRALATYFLGQPPDDALVARLAAVFGRTDGDIAAVMEALVREPAFTSERGGAFKDPVRYVFSALRMAYDARVIRNAGPVLGWLNRLGEGLFNRSTPDGYPLDAAAWSGPGQLATRFEIARQIGSGSAGLFKPSLPDQAEEPAFPVLANGLYFAALSGTLSAATRAALAQAVSPQDWNTLYLASPEFMR</sequence>
<comment type="caution">
    <text evidence="2">The sequence shown here is derived from an EMBL/GenBank/DDBJ whole genome shotgun (WGS) entry which is preliminary data.</text>
</comment>
<gene>
    <name evidence="2" type="ORF">GCM10007890_39760</name>
</gene>
<keyword evidence="1" id="KW-0732">Signal</keyword>
<accession>A0AA37TIN5</accession>
<protein>
    <recommendedName>
        <fullName evidence="4">DUF1800 domain-containing protein</fullName>
    </recommendedName>
</protein>
<feature type="signal peptide" evidence="1">
    <location>
        <begin position="1"/>
        <end position="25"/>
    </location>
</feature>
<dbReference type="InterPro" id="IPR014917">
    <property type="entry name" value="DUF1800"/>
</dbReference>
<evidence type="ECO:0000313" key="3">
    <source>
        <dbReference type="Proteomes" id="UP001157440"/>
    </source>
</evidence>
<reference evidence="3" key="1">
    <citation type="journal article" date="2019" name="Int. J. Syst. Evol. Microbiol.">
        <title>The Global Catalogue of Microorganisms (GCM) 10K type strain sequencing project: providing services to taxonomists for standard genome sequencing and annotation.</title>
        <authorList>
            <consortium name="The Broad Institute Genomics Platform"/>
            <consortium name="The Broad Institute Genome Sequencing Center for Infectious Disease"/>
            <person name="Wu L."/>
            <person name="Ma J."/>
        </authorList>
    </citation>
    <scope>NUCLEOTIDE SEQUENCE [LARGE SCALE GENOMIC DNA]</scope>
    <source>
        <strain evidence="3">NBRC 103632</strain>
    </source>
</reference>
<name>A0AA37TIN5_9HYPH</name>
<dbReference type="Pfam" id="PF08811">
    <property type="entry name" value="DUF1800"/>
    <property type="match status" value="1"/>
</dbReference>
<evidence type="ECO:0000313" key="2">
    <source>
        <dbReference type="EMBL" id="GLS71963.1"/>
    </source>
</evidence>
<evidence type="ECO:0008006" key="4">
    <source>
        <dbReference type="Google" id="ProtNLM"/>
    </source>
</evidence>
<evidence type="ECO:0000256" key="1">
    <source>
        <dbReference type="SAM" id="SignalP"/>
    </source>
</evidence>
<dbReference type="EMBL" id="BSPL01000019">
    <property type="protein sequence ID" value="GLS71963.1"/>
    <property type="molecule type" value="Genomic_DNA"/>
</dbReference>
<dbReference type="RefSeq" id="WP_238196080.1">
    <property type="nucleotide sequence ID" value="NZ_BPQZ01000008.1"/>
</dbReference>
<dbReference type="AlphaFoldDB" id="A0AA37TIN5"/>
<proteinExistence type="predicted"/>